<keyword evidence="2" id="KW-0732">Signal</keyword>
<reference evidence="3 4" key="1">
    <citation type="submission" date="2016-10" db="EMBL/GenBank/DDBJ databases">
        <title>Reductive evolution of mitochondrial metabolism and differential evolution of invasion-related proteins in Cryptosporidium.</title>
        <authorList>
            <person name="Liu S."/>
            <person name="Roellig D.M."/>
            <person name="Guo Y."/>
            <person name="Li N."/>
            <person name="Frace M.A."/>
            <person name="Tang K."/>
            <person name="Zhang L."/>
            <person name="Feng Y."/>
            <person name="Xiao L."/>
        </authorList>
    </citation>
    <scope>NUCLEOTIDE SEQUENCE [LARGE SCALE GENOMIC DNA]</scope>
    <source>
        <strain evidence="3">30847</strain>
    </source>
</reference>
<accession>A0A1J4MSS7</accession>
<dbReference type="AlphaFoldDB" id="A0A1J4MSS7"/>
<dbReference type="GeneID" id="92366199"/>
<evidence type="ECO:0000256" key="2">
    <source>
        <dbReference type="SAM" id="SignalP"/>
    </source>
</evidence>
<dbReference type="EMBL" id="LRBS01000043">
    <property type="protein sequence ID" value="OII77305.1"/>
    <property type="molecule type" value="Genomic_DNA"/>
</dbReference>
<dbReference type="Proteomes" id="UP000186804">
    <property type="component" value="Unassembled WGS sequence"/>
</dbReference>
<dbReference type="OrthoDB" id="10313855at2759"/>
<feature type="signal peptide" evidence="2">
    <location>
        <begin position="1"/>
        <end position="20"/>
    </location>
</feature>
<dbReference type="RefSeq" id="XP_067069151.1">
    <property type="nucleotide sequence ID" value="XM_067212245.1"/>
</dbReference>
<gene>
    <name evidence="3" type="ORF">cand_020150</name>
</gene>
<evidence type="ECO:0000313" key="4">
    <source>
        <dbReference type="Proteomes" id="UP000186804"/>
    </source>
</evidence>
<dbReference type="VEuPathDB" id="CryptoDB:cand_020150"/>
<evidence type="ECO:0000313" key="3">
    <source>
        <dbReference type="EMBL" id="OII77305.1"/>
    </source>
</evidence>
<keyword evidence="4" id="KW-1185">Reference proteome</keyword>
<keyword evidence="1" id="KW-0472">Membrane</keyword>
<feature type="chain" id="PRO_5012768970" evidence="2">
    <location>
        <begin position="21"/>
        <end position="231"/>
    </location>
</feature>
<sequence length="231" mass="24609">MHINLLWFLCITILPGAILCIPTILPHAISSSLGHLASNAINKHANTIAHSAVLSHTANIISSHAAKAIVVHASHTPVQHIQNPTSIHSNNIIQSHSTNVAHSANVANFGSHLVPSTHQNHLAASSSHGSISHGTGDSTKFTLIHHSLQYNAHHPLSYTFAESTSGKGISTLDKTPSTSTVPNIKPDSILAANIISVVLTGIQIAISVTGISFTIYHTTKSRRSRKPYYVR</sequence>
<keyword evidence="1" id="KW-1133">Transmembrane helix</keyword>
<comment type="caution">
    <text evidence="3">The sequence shown here is derived from an EMBL/GenBank/DDBJ whole genome shotgun (WGS) entry which is preliminary data.</text>
</comment>
<organism evidence="3 4">
    <name type="scientific">Cryptosporidium andersoni</name>
    <dbReference type="NCBI Taxonomy" id="117008"/>
    <lineage>
        <taxon>Eukaryota</taxon>
        <taxon>Sar</taxon>
        <taxon>Alveolata</taxon>
        <taxon>Apicomplexa</taxon>
        <taxon>Conoidasida</taxon>
        <taxon>Coccidia</taxon>
        <taxon>Eucoccidiorida</taxon>
        <taxon>Eimeriorina</taxon>
        <taxon>Cryptosporidiidae</taxon>
        <taxon>Cryptosporidium</taxon>
    </lineage>
</organism>
<feature type="transmembrane region" description="Helical" evidence="1">
    <location>
        <begin position="189"/>
        <end position="216"/>
    </location>
</feature>
<proteinExistence type="predicted"/>
<keyword evidence="1" id="KW-0812">Transmembrane</keyword>
<name>A0A1J4MSS7_9CRYT</name>
<evidence type="ECO:0000256" key="1">
    <source>
        <dbReference type="SAM" id="Phobius"/>
    </source>
</evidence>
<protein>
    <submittedName>
        <fullName evidence="3">Uncharacterized protein</fullName>
    </submittedName>
</protein>